<dbReference type="EMBL" id="VDUY01000001">
    <property type="protein sequence ID" value="TXL68642.1"/>
    <property type="molecule type" value="Genomic_DNA"/>
</dbReference>
<dbReference type="Pfam" id="PF02558">
    <property type="entry name" value="ApbA"/>
    <property type="match status" value="1"/>
</dbReference>
<gene>
    <name evidence="9" type="ORF">FHP08_02880</name>
</gene>
<dbReference type="PANTHER" id="PTHR21708:SF45">
    <property type="entry name" value="2-DEHYDROPANTOATE 2-REDUCTASE"/>
    <property type="match status" value="1"/>
</dbReference>
<evidence type="ECO:0000256" key="6">
    <source>
        <dbReference type="ARBA" id="ARBA00048793"/>
    </source>
</evidence>
<reference evidence="9 10" key="1">
    <citation type="submission" date="2019-06" db="EMBL/GenBank/DDBJ databases">
        <title>Quisquiliibacterium sp. nov., isolated from a maize field.</title>
        <authorList>
            <person name="Lin S.-Y."/>
            <person name="Tsai C.-F."/>
            <person name="Young C.-C."/>
        </authorList>
    </citation>
    <scope>NUCLEOTIDE SEQUENCE [LARGE SCALE GENOMIC DNA]</scope>
    <source>
        <strain evidence="9 10">CC-CFT501</strain>
    </source>
</reference>
<comment type="pathway">
    <text evidence="1">Cofactor biosynthesis; (R)-pantothenate biosynthesis; (R)-pantoate from 3-methyl-2-oxobutanoate: step 2/2.</text>
</comment>
<dbReference type="GO" id="GO:0005737">
    <property type="term" value="C:cytoplasm"/>
    <property type="evidence" value="ECO:0007669"/>
    <property type="project" value="TreeGrafter"/>
</dbReference>
<dbReference type="UniPathway" id="UPA00028">
    <property type="reaction ID" value="UER00004"/>
</dbReference>
<name>A0A5C8P4T0_9BURK</name>
<sequence>MRIGIVGLGAVGGLLAARLVAGGHQVSALARGATLEHVRQDGLALLEGAEDRPRETRLQLRVSDDAAELGEQDLVVLSVKTTGLADVAQRIGPLLGPDTAVLSAMNGVPWWFFHGLDEALAGREWQAIDAGGRIAAAIPARRVLGAVVHFSCAMPAPGVVRHGQGNRLILGEPQGGVSERCARAAQALRDGGFEVEVSQRIQQDVWFKLWGNMTMNPISAITGATADRILDDPLVRGFISRAMREAAAIGERIGLPIPITPEQRHEVTRKLGAFRTSMLQDVDAGKAVELDALVAIVAEIGSAVGVPTPDIEALLGIARLHARVRGLYPWPAPVAAAVASGA</sequence>
<dbReference type="FunFam" id="1.10.1040.10:FF:000017">
    <property type="entry name" value="2-dehydropantoate 2-reductase"/>
    <property type="match status" value="1"/>
</dbReference>
<protein>
    <recommendedName>
        <fullName evidence="3">2-dehydropantoate 2-reductase</fullName>
        <ecNumber evidence="2">1.1.1.169</ecNumber>
    </recommendedName>
    <alternativeName>
        <fullName evidence="5">Ketopantoate reductase</fullName>
    </alternativeName>
</protein>
<evidence type="ECO:0000256" key="4">
    <source>
        <dbReference type="ARBA" id="ARBA00022655"/>
    </source>
</evidence>
<dbReference type="SUPFAM" id="SSF51735">
    <property type="entry name" value="NAD(P)-binding Rossmann-fold domains"/>
    <property type="match status" value="1"/>
</dbReference>
<evidence type="ECO:0000313" key="10">
    <source>
        <dbReference type="Proteomes" id="UP000321548"/>
    </source>
</evidence>
<dbReference type="InterPro" id="IPR036291">
    <property type="entry name" value="NAD(P)-bd_dom_sf"/>
</dbReference>
<keyword evidence="4" id="KW-0566">Pantothenate biosynthesis</keyword>
<evidence type="ECO:0000256" key="5">
    <source>
        <dbReference type="ARBA" id="ARBA00032024"/>
    </source>
</evidence>
<accession>A0A5C8P4T0</accession>
<dbReference type="GO" id="GO:0008677">
    <property type="term" value="F:2-dehydropantoate 2-reductase activity"/>
    <property type="evidence" value="ECO:0007669"/>
    <property type="project" value="UniProtKB-EC"/>
</dbReference>
<dbReference type="InterPro" id="IPR051402">
    <property type="entry name" value="KPR-Related"/>
</dbReference>
<evidence type="ECO:0000256" key="3">
    <source>
        <dbReference type="ARBA" id="ARBA00019465"/>
    </source>
</evidence>
<dbReference type="NCBIfam" id="NF005089">
    <property type="entry name" value="PRK06522.1-4"/>
    <property type="match status" value="1"/>
</dbReference>
<feature type="domain" description="Ketopantoate reductase C-terminal" evidence="8">
    <location>
        <begin position="201"/>
        <end position="319"/>
    </location>
</feature>
<dbReference type="SUPFAM" id="SSF48179">
    <property type="entry name" value="6-phosphogluconate dehydrogenase C-terminal domain-like"/>
    <property type="match status" value="1"/>
</dbReference>
<dbReference type="InterPro" id="IPR013332">
    <property type="entry name" value="KPR_N"/>
</dbReference>
<dbReference type="Pfam" id="PF08546">
    <property type="entry name" value="ApbA_C"/>
    <property type="match status" value="1"/>
</dbReference>
<proteinExistence type="predicted"/>
<dbReference type="InterPro" id="IPR013328">
    <property type="entry name" value="6PGD_dom2"/>
</dbReference>
<evidence type="ECO:0000256" key="1">
    <source>
        <dbReference type="ARBA" id="ARBA00004994"/>
    </source>
</evidence>
<feature type="domain" description="Ketopantoate reductase N-terminal" evidence="7">
    <location>
        <begin position="3"/>
        <end position="173"/>
    </location>
</feature>
<dbReference type="GO" id="GO:0015940">
    <property type="term" value="P:pantothenate biosynthetic process"/>
    <property type="evidence" value="ECO:0007669"/>
    <property type="project" value="UniProtKB-UniPathway"/>
</dbReference>
<dbReference type="AlphaFoldDB" id="A0A5C8P4T0"/>
<comment type="caution">
    <text evidence="9">The sequence shown here is derived from an EMBL/GenBank/DDBJ whole genome shotgun (WGS) entry which is preliminary data.</text>
</comment>
<dbReference type="EC" id="1.1.1.169" evidence="2"/>
<organism evidence="9 10">
    <name type="scientific">Zeimonas arvi</name>
    <dbReference type="NCBI Taxonomy" id="2498847"/>
    <lineage>
        <taxon>Bacteria</taxon>
        <taxon>Pseudomonadati</taxon>
        <taxon>Pseudomonadota</taxon>
        <taxon>Betaproteobacteria</taxon>
        <taxon>Burkholderiales</taxon>
        <taxon>Burkholderiaceae</taxon>
        <taxon>Zeimonas</taxon>
    </lineage>
</organism>
<evidence type="ECO:0000259" key="7">
    <source>
        <dbReference type="Pfam" id="PF02558"/>
    </source>
</evidence>
<dbReference type="OrthoDB" id="9796561at2"/>
<dbReference type="RefSeq" id="WP_147702782.1">
    <property type="nucleotide sequence ID" value="NZ_VDUY01000001.1"/>
</dbReference>
<dbReference type="Gene3D" id="1.10.1040.10">
    <property type="entry name" value="N-(1-d-carboxylethyl)-l-norvaline Dehydrogenase, domain 2"/>
    <property type="match status" value="1"/>
</dbReference>
<dbReference type="Proteomes" id="UP000321548">
    <property type="component" value="Unassembled WGS sequence"/>
</dbReference>
<evidence type="ECO:0000256" key="2">
    <source>
        <dbReference type="ARBA" id="ARBA00013014"/>
    </source>
</evidence>
<keyword evidence="10" id="KW-1185">Reference proteome</keyword>
<dbReference type="InterPro" id="IPR013752">
    <property type="entry name" value="KPA_reductase"/>
</dbReference>
<evidence type="ECO:0000259" key="8">
    <source>
        <dbReference type="Pfam" id="PF08546"/>
    </source>
</evidence>
<dbReference type="Gene3D" id="3.40.50.720">
    <property type="entry name" value="NAD(P)-binding Rossmann-like Domain"/>
    <property type="match status" value="1"/>
</dbReference>
<evidence type="ECO:0000313" key="9">
    <source>
        <dbReference type="EMBL" id="TXL68642.1"/>
    </source>
</evidence>
<comment type="catalytic activity">
    <reaction evidence="6">
        <text>(R)-pantoate + NADP(+) = 2-dehydropantoate + NADPH + H(+)</text>
        <dbReference type="Rhea" id="RHEA:16233"/>
        <dbReference type="ChEBI" id="CHEBI:11561"/>
        <dbReference type="ChEBI" id="CHEBI:15378"/>
        <dbReference type="ChEBI" id="CHEBI:15980"/>
        <dbReference type="ChEBI" id="CHEBI:57783"/>
        <dbReference type="ChEBI" id="CHEBI:58349"/>
        <dbReference type="EC" id="1.1.1.169"/>
    </reaction>
</comment>
<dbReference type="PANTHER" id="PTHR21708">
    <property type="entry name" value="PROBABLE 2-DEHYDROPANTOATE 2-REDUCTASE"/>
    <property type="match status" value="1"/>
</dbReference>
<dbReference type="InterPro" id="IPR008927">
    <property type="entry name" value="6-PGluconate_DH-like_C_sf"/>
</dbReference>